<organism evidence="1 2">
    <name type="scientific">Dentiscutata heterogama</name>
    <dbReference type="NCBI Taxonomy" id="1316150"/>
    <lineage>
        <taxon>Eukaryota</taxon>
        <taxon>Fungi</taxon>
        <taxon>Fungi incertae sedis</taxon>
        <taxon>Mucoromycota</taxon>
        <taxon>Glomeromycotina</taxon>
        <taxon>Glomeromycetes</taxon>
        <taxon>Diversisporales</taxon>
        <taxon>Gigasporaceae</taxon>
        <taxon>Dentiscutata</taxon>
    </lineage>
</organism>
<dbReference type="Proteomes" id="UP000789702">
    <property type="component" value="Unassembled WGS sequence"/>
</dbReference>
<protein>
    <submittedName>
        <fullName evidence="1">10148_t:CDS:1</fullName>
    </submittedName>
</protein>
<sequence length="289" mass="32373">MPASITVLCYVTSYQKKLIPNKNLSIVEASGVVRSRSLDSSLNVILTGFYHHDTIQELNLPEFEDKDVVLATGNFRIVEGTGQNDEKYSILKITLNDVVRFNTLDPNNLPAFPILINITALVQEDPEIDNEDVVVNVLTKNYVDQGYVNLKLTCYHPTSARYLTNTTAAIKKDSVIYINGKLMITDDDNIVHIRAVSFPEYQKLNIITKNNSMQFSWESTDQNNTNQQNASTIAQTIATRVKGSTRRKKTTPTAKPYLKTNSRPKVTDLANDLLNKLSDPNTSNQTATE</sequence>
<reference evidence="1" key="1">
    <citation type="submission" date="2021-06" db="EMBL/GenBank/DDBJ databases">
        <authorList>
            <person name="Kallberg Y."/>
            <person name="Tangrot J."/>
            <person name="Rosling A."/>
        </authorList>
    </citation>
    <scope>NUCLEOTIDE SEQUENCE</scope>
    <source>
        <strain evidence="1">IL203A</strain>
    </source>
</reference>
<dbReference type="EMBL" id="CAJVPU010000305">
    <property type="protein sequence ID" value="CAG8446281.1"/>
    <property type="molecule type" value="Genomic_DNA"/>
</dbReference>
<name>A0ACA9K1K9_9GLOM</name>
<gene>
    <name evidence="1" type="ORF">DHETER_LOCUS581</name>
</gene>
<keyword evidence="2" id="KW-1185">Reference proteome</keyword>
<proteinExistence type="predicted"/>
<evidence type="ECO:0000313" key="1">
    <source>
        <dbReference type="EMBL" id="CAG8446281.1"/>
    </source>
</evidence>
<evidence type="ECO:0000313" key="2">
    <source>
        <dbReference type="Proteomes" id="UP000789702"/>
    </source>
</evidence>
<accession>A0ACA9K1K9</accession>
<comment type="caution">
    <text evidence="1">The sequence shown here is derived from an EMBL/GenBank/DDBJ whole genome shotgun (WGS) entry which is preliminary data.</text>
</comment>